<sequence>MECYRFRPDGPFRRTLTARSCGQRGVGRRRVPADWLVTSATAPAEGMRADPYAIRTSPVASRATTPQSRSHSRTIGHGYPGHWPPTVGRMRIRIVDAFTERPFAGNPAGVVLLDTDTFPDDGWLQRVASEVNLAETAFAHPLPGAAEADWALRWFTPTTEAPMCGHATLATTHVLRNTGAATGTVRFATLSGVLSATADDGGTITLDFPTASLTALEVPRETAEVAEAIGADIVSAHRAGPYIDDLLLELADEKTVRALAPDLAALKRIGHRGFLVTAAAEDPTRGYDFVSRMFAPGVGIDEDPVTGSAHTALAPYWSARFGRDELTGLQVSARTGLVRTALRGDRTLLTGAAVTVIDGELLV</sequence>
<dbReference type="Proteomes" id="UP001054854">
    <property type="component" value="Unassembled WGS sequence"/>
</dbReference>
<evidence type="ECO:0000313" key="5">
    <source>
        <dbReference type="Proteomes" id="UP001054854"/>
    </source>
</evidence>
<comment type="caution">
    <text evidence="4">The sequence shown here is derived from an EMBL/GenBank/DDBJ whole genome shotgun (WGS) entry which is preliminary data.</text>
</comment>
<proteinExistence type="inferred from homology"/>
<feature type="compositionally biased region" description="Polar residues" evidence="3">
    <location>
        <begin position="58"/>
        <end position="69"/>
    </location>
</feature>
<dbReference type="InterPro" id="IPR003719">
    <property type="entry name" value="Phenazine_PhzF-like"/>
</dbReference>
<evidence type="ECO:0000256" key="1">
    <source>
        <dbReference type="ARBA" id="ARBA00008270"/>
    </source>
</evidence>
<evidence type="ECO:0000256" key="2">
    <source>
        <dbReference type="ARBA" id="ARBA00023235"/>
    </source>
</evidence>
<name>A0ABQ3TRH5_STRHY</name>
<dbReference type="Pfam" id="PF02567">
    <property type="entry name" value="PhzC-PhzF"/>
    <property type="match status" value="1"/>
</dbReference>
<keyword evidence="2" id="KW-0413">Isomerase</keyword>
<accession>A0ABQ3TRH5</accession>
<comment type="similarity">
    <text evidence="1">Belongs to the PhzF family.</text>
</comment>
<evidence type="ECO:0000313" key="4">
    <source>
        <dbReference type="EMBL" id="GHJ25939.1"/>
    </source>
</evidence>
<dbReference type="SUPFAM" id="SSF54506">
    <property type="entry name" value="Diaminopimelate epimerase-like"/>
    <property type="match status" value="1"/>
</dbReference>
<keyword evidence="5" id="KW-1185">Reference proteome</keyword>
<dbReference type="Gene3D" id="3.10.310.10">
    <property type="entry name" value="Diaminopimelate Epimerase, Chain A, domain 1"/>
    <property type="match status" value="2"/>
</dbReference>
<dbReference type="PANTHER" id="PTHR13774">
    <property type="entry name" value="PHENAZINE BIOSYNTHESIS PROTEIN"/>
    <property type="match status" value="1"/>
</dbReference>
<organism evidence="4 5">
    <name type="scientific">Streptomyces hygroscopicus</name>
    <dbReference type="NCBI Taxonomy" id="1912"/>
    <lineage>
        <taxon>Bacteria</taxon>
        <taxon>Bacillati</taxon>
        <taxon>Actinomycetota</taxon>
        <taxon>Actinomycetes</taxon>
        <taxon>Kitasatosporales</taxon>
        <taxon>Streptomycetaceae</taxon>
        <taxon>Streptomyces</taxon>
        <taxon>Streptomyces violaceusniger group</taxon>
    </lineage>
</organism>
<protein>
    <submittedName>
        <fullName evidence="4">Oxidoreductase</fullName>
    </submittedName>
</protein>
<reference evidence="4" key="1">
    <citation type="submission" date="2024-05" db="EMBL/GenBank/DDBJ databases">
        <title>Whole genome shotgun sequence of Streptomyces hygroscopicus NBRC 113678.</title>
        <authorList>
            <person name="Komaki H."/>
            <person name="Tamura T."/>
        </authorList>
    </citation>
    <scope>NUCLEOTIDE SEQUENCE</scope>
    <source>
        <strain evidence="4">N11-34</strain>
    </source>
</reference>
<gene>
    <name evidence="4" type="ORF">TPA0910_03720</name>
</gene>
<dbReference type="NCBIfam" id="TIGR00654">
    <property type="entry name" value="PhzF_family"/>
    <property type="match status" value="1"/>
</dbReference>
<dbReference type="PANTHER" id="PTHR13774:SF17">
    <property type="entry name" value="PHENAZINE BIOSYNTHESIS-LIKE DOMAIN-CONTAINING PROTEIN"/>
    <property type="match status" value="1"/>
</dbReference>
<feature type="region of interest" description="Disordered" evidence="3">
    <location>
        <begin position="56"/>
        <end position="82"/>
    </location>
</feature>
<evidence type="ECO:0000256" key="3">
    <source>
        <dbReference type="SAM" id="MobiDB-lite"/>
    </source>
</evidence>
<dbReference type="EMBL" id="BNEK01000002">
    <property type="protein sequence ID" value="GHJ25939.1"/>
    <property type="molecule type" value="Genomic_DNA"/>
</dbReference>